<proteinExistence type="predicted"/>
<name>A0AAE0SZP0_9BIVA</name>
<sequence>MSIFLIYHHKTFLASEPFSLSFVFHGWVEVIWRHILRGKPGNFDPTLIFHGWVEVIWRHILRGKPGNFDPTLIFHGWVEVIWRHILRGKPGNFDPTPIFQVGLENRDVHLNKMWKHSAGNRGCNIRRQRSLFIYTHTALFRHHSRKSPSL</sequence>
<reference evidence="1" key="3">
    <citation type="submission" date="2023-05" db="EMBL/GenBank/DDBJ databases">
        <authorList>
            <person name="Smith C.H."/>
        </authorList>
    </citation>
    <scope>NUCLEOTIDE SEQUENCE</scope>
    <source>
        <strain evidence="1">CHS0354</strain>
        <tissue evidence="1">Mantle</tissue>
    </source>
</reference>
<dbReference type="EMBL" id="JAEAOA010001246">
    <property type="protein sequence ID" value="KAK3600828.1"/>
    <property type="molecule type" value="Genomic_DNA"/>
</dbReference>
<evidence type="ECO:0000313" key="1">
    <source>
        <dbReference type="EMBL" id="KAK3600828.1"/>
    </source>
</evidence>
<evidence type="ECO:0000313" key="2">
    <source>
        <dbReference type="Proteomes" id="UP001195483"/>
    </source>
</evidence>
<keyword evidence="2" id="KW-1185">Reference proteome</keyword>
<reference evidence="1" key="1">
    <citation type="journal article" date="2021" name="Genome Biol. Evol.">
        <title>A High-Quality Reference Genome for a Parasitic Bivalve with Doubly Uniparental Inheritance (Bivalvia: Unionida).</title>
        <authorList>
            <person name="Smith C.H."/>
        </authorList>
    </citation>
    <scope>NUCLEOTIDE SEQUENCE</scope>
    <source>
        <strain evidence="1">CHS0354</strain>
    </source>
</reference>
<protein>
    <submittedName>
        <fullName evidence="1">Uncharacterized protein</fullName>
    </submittedName>
</protein>
<reference evidence="1" key="2">
    <citation type="journal article" date="2021" name="Genome Biol. Evol.">
        <title>Developing a high-quality reference genome for a parasitic bivalve with doubly uniparental inheritance (Bivalvia: Unionida).</title>
        <authorList>
            <person name="Smith C.H."/>
        </authorList>
    </citation>
    <scope>NUCLEOTIDE SEQUENCE</scope>
    <source>
        <strain evidence="1">CHS0354</strain>
        <tissue evidence="1">Mantle</tissue>
    </source>
</reference>
<organism evidence="1 2">
    <name type="scientific">Potamilus streckersoni</name>
    <dbReference type="NCBI Taxonomy" id="2493646"/>
    <lineage>
        <taxon>Eukaryota</taxon>
        <taxon>Metazoa</taxon>
        <taxon>Spiralia</taxon>
        <taxon>Lophotrochozoa</taxon>
        <taxon>Mollusca</taxon>
        <taxon>Bivalvia</taxon>
        <taxon>Autobranchia</taxon>
        <taxon>Heteroconchia</taxon>
        <taxon>Palaeoheterodonta</taxon>
        <taxon>Unionida</taxon>
        <taxon>Unionoidea</taxon>
        <taxon>Unionidae</taxon>
        <taxon>Ambleminae</taxon>
        <taxon>Lampsilini</taxon>
        <taxon>Potamilus</taxon>
    </lineage>
</organism>
<comment type="caution">
    <text evidence="1">The sequence shown here is derived from an EMBL/GenBank/DDBJ whole genome shotgun (WGS) entry which is preliminary data.</text>
</comment>
<accession>A0AAE0SZP0</accession>
<gene>
    <name evidence="1" type="ORF">CHS0354_020510</name>
</gene>
<dbReference type="Proteomes" id="UP001195483">
    <property type="component" value="Unassembled WGS sequence"/>
</dbReference>
<dbReference type="AlphaFoldDB" id="A0AAE0SZP0"/>